<reference evidence="2" key="1">
    <citation type="submission" date="2022-07" db="EMBL/GenBank/DDBJ databases">
        <title>Phylogenomic reconstructions and comparative analyses of Kickxellomycotina fungi.</title>
        <authorList>
            <person name="Reynolds N.K."/>
            <person name="Stajich J.E."/>
            <person name="Barry K."/>
            <person name="Grigoriev I.V."/>
            <person name="Crous P."/>
            <person name="Smith M.E."/>
        </authorList>
    </citation>
    <scope>NUCLEOTIDE SEQUENCE</scope>
    <source>
        <strain evidence="2">NRRL 1566</strain>
    </source>
</reference>
<dbReference type="GO" id="GO:0044550">
    <property type="term" value="P:secondary metabolite biosynthetic process"/>
    <property type="evidence" value="ECO:0007669"/>
    <property type="project" value="TreeGrafter"/>
</dbReference>
<dbReference type="SUPFAM" id="SSF52777">
    <property type="entry name" value="CoA-dependent acyltransferases"/>
    <property type="match status" value="1"/>
</dbReference>
<proteinExistence type="predicted"/>
<keyword evidence="3" id="KW-1185">Reference proteome</keyword>
<dbReference type="Proteomes" id="UP001139887">
    <property type="component" value="Unassembled WGS sequence"/>
</dbReference>
<dbReference type="OrthoDB" id="1862401at2759"/>
<dbReference type="InterPro" id="IPR023213">
    <property type="entry name" value="CAT-like_dom_sf"/>
</dbReference>
<keyword evidence="1" id="KW-0808">Transferase</keyword>
<dbReference type="EMBL" id="JANBUW010000008">
    <property type="protein sequence ID" value="KAJ2851795.1"/>
    <property type="molecule type" value="Genomic_DNA"/>
</dbReference>
<comment type="caution">
    <text evidence="2">The sequence shown here is derived from an EMBL/GenBank/DDBJ whole genome shotgun (WGS) entry which is preliminary data.</text>
</comment>
<dbReference type="AlphaFoldDB" id="A0A9W8M2K5"/>
<sequence length="469" mass="52496">MSEFTSVPQHGTFELTMVDGNPSSRANLQFVLFYETVGNLRAAQSERLRKAFYQALSHYPILFGRLEHKTDELLGIDRVQVTLSEDTKADGTPSYTEFDVQETISSIKQANYIWSSWPQQLLSICPIRGATATTSKDKPLVQCIITWHSDGMGILISVDHSIADGIGIDILLNQWATVARASSNGSAPNAAEILLPIDFDHKSVYDELCKAEPQSDWFVDFVDSVDMSKASAETGAIDNNDPRTPTEIEQALRANLRALRITPESLKRLYSDMCPGATKEKHVPVIRLVYALMWKCYSGAWLQSSESNEHCFLNVIHSARHLLNRPHYIGNAVCPVYMRQSVRQIQQASVYQLAHTIGSCMHAVTPSRWLATLQLLQDSQRYAKFLTIFANPTANQLTISNISRLNFFNVDFGFGRPVHATVYPMMIPGFATWLPLCSAGGLHILWNMPDSIAAKLQCDGLFKQYVEML</sequence>
<evidence type="ECO:0000256" key="1">
    <source>
        <dbReference type="ARBA" id="ARBA00022679"/>
    </source>
</evidence>
<evidence type="ECO:0000313" key="3">
    <source>
        <dbReference type="Proteomes" id="UP001139887"/>
    </source>
</evidence>
<dbReference type="InterPro" id="IPR050317">
    <property type="entry name" value="Plant_Fungal_Acyltransferase"/>
</dbReference>
<dbReference type="PANTHER" id="PTHR31642:SF310">
    <property type="entry name" value="FATTY ALCOHOL:CAFFEOYL-COA ACYLTRANSFERASE"/>
    <property type="match status" value="1"/>
</dbReference>
<gene>
    <name evidence="2" type="ORF">IWW36_000756</name>
</gene>
<dbReference type="GO" id="GO:0016747">
    <property type="term" value="F:acyltransferase activity, transferring groups other than amino-acyl groups"/>
    <property type="evidence" value="ECO:0007669"/>
    <property type="project" value="TreeGrafter"/>
</dbReference>
<name>A0A9W8M2K5_9FUNG</name>
<dbReference type="Gene3D" id="3.30.559.10">
    <property type="entry name" value="Chloramphenicol acetyltransferase-like domain"/>
    <property type="match status" value="2"/>
</dbReference>
<organism evidence="2 3">
    <name type="scientific">Coemansia brasiliensis</name>
    <dbReference type="NCBI Taxonomy" id="2650707"/>
    <lineage>
        <taxon>Eukaryota</taxon>
        <taxon>Fungi</taxon>
        <taxon>Fungi incertae sedis</taxon>
        <taxon>Zoopagomycota</taxon>
        <taxon>Kickxellomycotina</taxon>
        <taxon>Kickxellomycetes</taxon>
        <taxon>Kickxellales</taxon>
        <taxon>Kickxellaceae</taxon>
        <taxon>Coemansia</taxon>
    </lineage>
</organism>
<protein>
    <submittedName>
        <fullName evidence="2">Uncharacterized protein</fullName>
    </submittedName>
</protein>
<accession>A0A9W8M2K5</accession>
<dbReference type="Pfam" id="PF02458">
    <property type="entry name" value="Transferase"/>
    <property type="match status" value="1"/>
</dbReference>
<evidence type="ECO:0000313" key="2">
    <source>
        <dbReference type="EMBL" id="KAJ2851795.1"/>
    </source>
</evidence>
<dbReference type="PANTHER" id="PTHR31642">
    <property type="entry name" value="TRICHOTHECENE 3-O-ACETYLTRANSFERASE"/>
    <property type="match status" value="1"/>
</dbReference>